<dbReference type="InterPro" id="IPR001087">
    <property type="entry name" value="GDSL"/>
</dbReference>
<dbReference type="CDD" id="cd01846">
    <property type="entry name" value="fatty_acyltransferase_like"/>
    <property type="match status" value="1"/>
</dbReference>
<dbReference type="InterPro" id="IPR051058">
    <property type="entry name" value="GDSL_Est/Lipase"/>
</dbReference>
<dbReference type="Gene3D" id="3.40.50.1110">
    <property type="entry name" value="SGNH hydrolase"/>
    <property type="match status" value="1"/>
</dbReference>
<evidence type="ECO:0000313" key="2">
    <source>
        <dbReference type="EMBL" id="NMF58090.1"/>
    </source>
</evidence>
<proteinExistence type="predicted"/>
<sequence length="398" mass="42660">MGKAIHFTDELFKFQFKYQPKPKFTSIYIFGDSLSDNGNLSSLIYKASGGTISFPPSPPYFNSQPLLSPPQIRFSNGLVWADTLPASLGISSTKVNNYAYGGATSGFTNGLQPLFPNLPLLGLLTEVNSFTKTTLKADPKGLYVVWAGANDGFNLAGLLASQPPSSLQAAFPIITDAVKTAINNITTAITTLANSGARTFLVPNLPNLGKTPLLSQNQASAFVGKAFSVLFDIGLAIMLPKLERSLKIDIVQPDVYSLAEDVFNRPEEYGFKNVTDPLIGQNPLTVNSENFFWFDSQHPTTKGQAILTDFFQDSLFAAGYGKGFGYGKHESDSNLTQLLGSPLAKDAIELALGSGLFQGISDFKSLGLGKDLLGLIGDKSFLSFGNTLNSSELLAPHA</sequence>
<dbReference type="Pfam" id="PF00657">
    <property type="entry name" value="Lipase_GDSL"/>
    <property type="match status" value="1"/>
</dbReference>
<comment type="caution">
    <text evidence="2">The sequence shown here is derived from an EMBL/GenBank/DDBJ whole genome shotgun (WGS) entry which is preliminary data.</text>
</comment>
<accession>A0ABX1LRH3</accession>
<dbReference type="EMBL" id="JAAVJL010000001">
    <property type="protein sequence ID" value="NMF58090.1"/>
    <property type="molecule type" value="Genomic_DNA"/>
</dbReference>
<organism evidence="2 3">
    <name type="scientific">Pseudanabaena yagii GIHE-NHR1</name>
    <dbReference type="NCBI Taxonomy" id="2722753"/>
    <lineage>
        <taxon>Bacteria</taxon>
        <taxon>Bacillati</taxon>
        <taxon>Cyanobacteriota</taxon>
        <taxon>Cyanophyceae</taxon>
        <taxon>Pseudanabaenales</taxon>
        <taxon>Pseudanabaenaceae</taxon>
        <taxon>Pseudanabaena</taxon>
        <taxon>Pseudanabaena yagii</taxon>
    </lineage>
</organism>
<keyword evidence="3" id="KW-1185">Reference proteome</keyword>
<protein>
    <submittedName>
        <fullName evidence="2">SGNH/GDSL hydrolase family protein</fullName>
    </submittedName>
</protein>
<evidence type="ECO:0000313" key="3">
    <source>
        <dbReference type="Proteomes" id="UP000738376"/>
    </source>
</evidence>
<dbReference type="SUPFAM" id="SSF52266">
    <property type="entry name" value="SGNH hydrolase"/>
    <property type="match status" value="1"/>
</dbReference>
<keyword evidence="1 2" id="KW-0378">Hydrolase</keyword>
<evidence type="ECO:0000256" key="1">
    <source>
        <dbReference type="ARBA" id="ARBA00022801"/>
    </source>
</evidence>
<dbReference type="PANTHER" id="PTHR45648:SF22">
    <property type="entry name" value="GDSL LIPASE_ACYLHYDROLASE FAMILY PROTEIN (AFU_ORTHOLOGUE AFUA_4G14700)"/>
    <property type="match status" value="1"/>
</dbReference>
<dbReference type="InterPro" id="IPR036514">
    <property type="entry name" value="SGNH_hydro_sf"/>
</dbReference>
<dbReference type="PANTHER" id="PTHR45648">
    <property type="entry name" value="GDSL LIPASE/ACYLHYDROLASE FAMILY PROTEIN (AFU_ORTHOLOGUE AFUA_4G14700)"/>
    <property type="match status" value="1"/>
</dbReference>
<dbReference type="GO" id="GO:0016787">
    <property type="term" value="F:hydrolase activity"/>
    <property type="evidence" value="ECO:0007669"/>
    <property type="project" value="UniProtKB-KW"/>
</dbReference>
<dbReference type="RefSeq" id="WP_169363032.1">
    <property type="nucleotide sequence ID" value="NZ_JAAVJL010000001.1"/>
</dbReference>
<gene>
    <name evidence="2" type="ORF">HC246_08645</name>
</gene>
<dbReference type="Proteomes" id="UP000738376">
    <property type="component" value="Unassembled WGS sequence"/>
</dbReference>
<name>A0ABX1LRH3_9CYAN</name>
<reference evidence="2 3" key="1">
    <citation type="submission" date="2020-03" db="EMBL/GenBank/DDBJ databases">
        <title>Draft Genome Sequence of 2-Methylisoborneol Producing Pseudanabaena yagii Strain GIHE-NHR1 Isolated from North Han River in South Korea.</title>
        <authorList>
            <person name="Jeong J."/>
        </authorList>
    </citation>
    <scope>NUCLEOTIDE SEQUENCE [LARGE SCALE GENOMIC DNA]</scope>
    <source>
        <strain evidence="2 3">GIHE-NHR1</strain>
    </source>
</reference>